<name>A0A2N3LUQ5_9HYPH</name>
<dbReference type="PANTHER" id="PTHR37292">
    <property type="entry name" value="VNG6097C"/>
    <property type="match status" value="1"/>
</dbReference>
<dbReference type="Proteomes" id="UP000233491">
    <property type="component" value="Unassembled WGS sequence"/>
</dbReference>
<dbReference type="PANTHER" id="PTHR37292:SF2">
    <property type="entry name" value="DUF262 DOMAIN-CONTAINING PROTEIN"/>
    <property type="match status" value="1"/>
</dbReference>
<gene>
    <name evidence="2" type="ORF">CXZ10_14890</name>
</gene>
<keyword evidence="3" id="KW-1185">Reference proteome</keyword>
<dbReference type="EMBL" id="PJNW01000012">
    <property type="protein sequence ID" value="PKR88307.1"/>
    <property type="molecule type" value="Genomic_DNA"/>
</dbReference>
<feature type="domain" description="GmrSD restriction endonucleases N-terminal" evidence="1">
    <location>
        <begin position="21"/>
        <end position="220"/>
    </location>
</feature>
<comment type="caution">
    <text evidence="2">The sequence shown here is derived from an EMBL/GenBank/DDBJ whole genome shotgun (WGS) entry which is preliminary data.</text>
</comment>
<dbReference type="Pfam" id="PF03235">
    <property type="entry name" value="GmrSD_N"/>
    <property type="match status" value="1"/>
</dbReference>
<reference evidence="2 3" key="1">
    <citation type="submission" date="2017-12" db="EMBL/GenBank/DDBJ databases">
        <title>Anaerobic carbon monoxide metabolism by Pleomorphomonas carboxyditropha sp. nov., a new mesophilic hydrogenogenic carboxidotroph.</title>
        <authorList>
            <person name="Esquivel-Elizondo S."/>
            <person name="Krajmalnik-Brown R."/>
        </authorList>
    </citation>
    <scope>NUCLEOTIDE SEQUENCE [LARGE SCALE GENOMIC DNA]</scope>
    <source>
        <strain evidence="2 3">R5-392</strain>
    </source>
</reference>
<protein>
    <recommendedName>
        <fullName evidence="1">GmrSD restriction endonucleases N-terminal domain-containing protein</fullName>
    </recommendedName>
</protein>
<evidence type="ECO:0000313" key="3">
    <source>
        <dbReference type="Proteomes" id="UP000233491"/>
    </source>
</evidence>
<organism evidence="2 3">
    <name type="scientific">Pleomorphomonas diazotrophica</name>
    <dbReference type="NCBI Taxonomy" id="1166257"/>
    <lineage>
        <taxon>Bacteria</taxon>
        <taxon>Pseudomonadati</taxon>
        <taxon>Pseudomonadota</taxon>
        <taxon>Alphaproteobacteria</taxon>
        <taxon>Hyphomicrobiales</taxon>
        <taxon>Pleomorphomonadaceae</taxon>
        <taxon>Pleomorphomonas</taxon>
    </lineage>
</organism>
<dbReference type="AlphaFoldDB" id="A0A2N3LUQ5"/>
<proteinExistence type="predicted"/>
<sequence>MPPKSIKDPQPSVDRIDDLARRILYGDIFLPKFQREFVWEKQQILDLLDSVALNYPIGSILLWQSRQELRSESRIADLDIASPKPDYPVNYLLDGQQRLSSICGALYWRGENPNSPWNVAYNLRSKSFLHLDTVDEPPIHIVRLNKLPNPSAFFLQVAALEAARELELAGIARELFDRFKDYRVATVTLSDMTLADVAPIFERINSTGTRLTIVDLMRAATWSPDFDLVDSIDAIRKALEDKSFEGIERKAILRNVSAAIGGGFTAESIDDLRKSSVGDLKDAVEATDKSFRRSVDFLSSHIKAPSAAVVPYTNQIVVLAEILRRIPTPNAAQWAAIEKWFWRTGISGYFSGWNSGTMSSDLAAVVAFTQGQSSEIDIEVQKTDSNLWTNRAFRLNNAHSKILALILAYQMPVDILTGIAIDVSVALSWQNSKEFHHFFPQAFLKSKGVSSSHSSALANIIFLSSVSNKNISDRPPSDYVRELLDKHGEQARSWLSKSLIDDEAIAAALNDDYEAFLTARSKAIHRVASQLASW</sequence>
<accession>A0A2N3LUQ5</accession>
<evidence type="ECO:0000259" key="1">
    <source>
        <dbReference type="Pfam" id="PF03235"/>
    </source>
</evidence>
<evidence type="ECO:0000313" key="2">
    <source>
        <dbReference type="EMBL" id="PKR88307.1"/>
    </source>
</evidence>
<dbReference type="InterPro" id="IPR004919">
    <property type="entry name" value="GmrSD_N"/>
</dbReference>
<dbReference type="OrthoDB" id="9798761at2"/>